<keyword evidence="2" id="KW-1185">Reference proteome</keyword>
<reference evidence="1 2" key="1">
    <citation type="submission" date="2023-11" db="EMBL/GenBank/DDBJ databases">
        <title>Paucibacter sp. nov., isolated from fresh soil in Korea.</title>
        <authorList>
            <person name="Le N.T.T."/>
        </authorList>
    </citation>
    <scope>NUCLEOTIDE SEQUENCE [LARGE SCALE GENOMIC DNA]</scope>
    <source>
        <strain evidence="1 2">R3-3</strain>
    </source>
</reference>
<protein>
    <submittedName>
        <fullName evidence="1">Uncharacterized protein</fullName>
    </submittedName>
</protein>
<gene>
    <name evidence="1" type="ORF">SNE35_29685</name>
</gene>
<dbReference type="RefSeq" id="WP_320426674.1">
    <property type="nucleotide sequence ID" value="NZ_JAXCLA010000011.1"/>
</dbReference>
<evidence type="ECO:0000313" key="2">
    <source>
        <dbReference type="Proteomes" id="UP001285263"/>
    </source>
</evidence>
<dbReference type="EMBL" id="JAXCLA010000011">
    <property type="protein sequence ID" value="MDY0748707.1"/>
    <property type="molecule type" value="Genomic_DNA"/>
</dbReference>
<sequence length="191" mass="21417">MVDDVRSKLSGAPDYVGKVKNWFDLLVVRLCKFLTSRADLGIIKDHFKYLAEVSDRAKLPPESDLQMDLFNYLKSAMGTPLLEVPFVAAGRTDIYLPFDGFRFIIEVKRATAQTWSCFGFRPHSLQASAYSVGDVRLGVLATLDLSERLPGTPHVTECFGVIRRRLSPTDTRTIIFMRVGGNRQTPSSVSR</sequence>
<organism evidence="1 2">
    <name type="scientific">Roseateles agri</name>
    <dbReference type="NCBI Taxonomy" id="3098619"/>
    <lineage>
        <taxon>Bacteria</taxon>
        <taxon>Pseudomonadati</taxon>
        <taxon>Pseudomonadota</taxon>
        <taxon>Betaproteobacteria</taxon>
        <taxon>Burkholderiales</taxon>
        <taxon>Sphaerotilaceae</taxon>
        <taxon>Roseateles</taxon>
    </lineage>
</organism>
<accession>A0ABU5DTU2</accession>
<dbReference type="Proteomes" id="UP001285263">
    <property type="component" value="Unassembled WGS sequence"/>
</dbReference>
<comment type="caution">
    <text evidence="1">The sequence shown here is derived from an EMBL/GenBank/DDBJ whole genome shotgun (WGS) entry which is preliminary data.</text>
</comment>
<proteinExistence type="predicted"/>
<name>A0ABU5DTU2_9BURK</name>
<evidence type="ECO:0000313" key="1">
    <source>
        <dbReference type="EMBL" id="MDY0748707.1"/>
    </source>
</evidence>